<accession>A0A131XVS4</accession>
<name>A0A131XVS4_IXORI</name>
<proteinExistence type="evidence at transcript level"/>
<dbReference type="PANTHER" id="PTHR21705">
    <property type="entry name" value="RAI16 PROTEIN-RELATED"/>
    <property type="match status" value="1"/>
</dbReference>
<dbReference type="InterPro" id="IPR019384">
    <property type="entry name" value="FHIP"/>
</dbReference>
<dbReference type="PANTHER" id="PTHR21705:SF11">
    <property type="entry name" value="FHIP FAMILY PROTEIN CG3558"/>
    <property type="match status" value="1"/>
</dbReference>
<organism evidence="4">
    <name type="scientific">Ixodes ricinus</name>
    <name type="common">Common tick</name>
    <name type="synonym">Acarus ricinus</name>
    <dbReference type="NCBI Taxonomy" id="34613"/>
    <lineage>
        <taxon>Eukaryota</taxon>
        <taxon>Metazoa</taxon>
        <taxon>Ecdysozoa</taxon>
        <taxon>Arthropoda</taxon>
        <taxon>Chelicerata</taxon>
        <taxon>Arachnida</taxon>
        <taxon>Acari</taxon>
        <taxon>Parasitiformes</taxon>
        <taxon>Ixodida</taxon>
        <taxon>Ixodoidea</taxon>
        <taxon>Ixodidae</taxon>
        <taxon>Ixodinae</taxon>
        <taxon>Ixodes</taxon>
    </lineage>
</organism>
<comment type="similarity">
    <text evidence="1">Belongs to the FHIP family.</text>
</comment>
<dbReference type="InterPro" id="IPR045668">
    <property type="entry name" value="FHIP_KELAA_motif"/>
</dbReference>
<dbReference type="Pfam" id="PF10257">
    <property type="entry name" value="RAI16-like"/>
    <property type="match status" value="1"/>
</dbReference>
<dbReference type="Pfam" id="PF19311">
    <property type="entry name" value="KELAA"/>
    <property type="match status" value="1"/>
</dbReference>
<sequence length="869" mass="96109">MSWLRTSLRRNRPPILRNVEPETVLEAFRMHWLRALQVIDKSNSSAMKPTSDDITGVLNHLDQMVNFLVEEARDGPNPPQGGMCPSSAGPILDYMLMEGVLDRLFQWSLYTGEFLNNLKLEQLRIYEVLVSHSNHELLLQQPFLRPLLHLLASCADCAPLEVEKRLVVLLNTLCVCLSQHPQLLEVFFSASSDQGPASSTVRFHFCTAADCFENLPSPMGGGSPSGGFLIFSLLIPFVHREGAIGQQARDALLLCMALSRKYQGIGRYIAEHSNFCPVLATGLSGLYSVLPRKLTIVADDWYRLTHEDIQEIPELAMFLNSLEFCNAVIQVSHPMVQEQLLEYIYQGFLIPVVGPALHQNTMEEIVTATSYLDLFLRTVTEPQLLLVFFRFLLTESYEGHKILTTLIGRIGGLSRLCLVTMALFRTLLDFNCEDIMLELVLKYLVPCSHVMVSQRSRVCDVDLYSCAAEKFLSLVPACCSCAEDAPTPLSSLLSVDKVTRGGSLQVRSRRPRRSFSGVLGSYEAGDAPRGLSTSQTMMALNGTTVPSSAPKGYTGYHLYLADARSGVRSTRRACLNWSSSYDGASDLNGVASATTRAEAKASDAKADDVKADDAKTDEALAEDSSVSAGDSGIFVTREWSTAAAGGKGGFDAFGSPNIGPFLGVLLARLEMMPQNDVYTNLQLTALIGRLALYPQPLLRSFLLSHSLVFQPSVRSLFQVLGSLKHKVDSLSYTLPNFEELLSRARCFFATREERLLADAPPRLYGDKAMHRSHSFGPDLNRGEPKRRSLGSLFRRLGPPKATPSPVLLETDQHHYRFFPRPPMSETSEEDVRLESVKTQNAVLCAVVLEEFLKELAAISQEHAIQQLAS</sequence>
<evidence type="ECO:0000256" key="1">
    <source>
        <dbReference type="ARBA" id="ARBA00024336"/>
    </source>
</evidence>
<dbReference type="InterPro" id="IPR045669">
    <property type="entry name" value="FHIP_C"/>
</dbReference>
<dbReference type="EMBL" id="GEFM01004402">
    <property type="protein sequence ID" value="JAP71394.1"/>
    <property type="molecule type" value="mRNA"/>
</dbReference>
<dbReference type="AlphaFoldDB" id="A0A131XVS4"/>
<dbReference type="Pfam" id="PF19314">
    <property type="entry name" value="DUF5917"/>
    <property type="match status" value="1"/>
</dbReference>
<evidence type="ECO:0000313" key="4">
    <source>
        <dbReference type="EMBL" id="JAP71394.1"/>
    </source>
</evidence>
<protein>
    <recommendedName>
        <fullName evidence="3">FHF complex subunit HOOK-interacting protein C-terminal domain-containing protein</fullName>
    </recommendedName>
</protein>
<evidence type="ECO:0000259" key="3">
    <source>
        <dbReference type="Pfam" id="PF19314"/>
    </source>
</evidence>
<feature type="region of interest" description="Disordered" evidence="2">
    <location>
        <begin position="601"/>
        <end position="622"/>
    </location>
</feature>
<evidence type="ECO:0000256" key="2">
    <source>
        <dbReference type="SAM" id="MobiDB-lite"/>
    </source>
</evidence>
<reference evidence="4" key="1">
    <citation type="submission" date="2016-02" db="EMBL/GenBank/DDBJ databases">
        <title>RNAseq analyses of the midgut from blood- or serum-fed Ixodes ricinus ticks.</title>
        <authorList>
            <person name="Perner J."/>
            <person name="Provaznik J."/>
            <person name="Schrenkova J."/>
            <person name="Urbanova V."/>
            <person name="Ribeiro J.M."/>
            <person name="Kopacek P."/>
        </authorList>
    </citation>
    <scope>NUCLEOTIDE SEQUENCE</scope>
    <source>
        <tissue evidence="4">Gut</tissue>
    </source>
</reference>
<feature type="domain" description="FHF complex subunit HOOK-interacting protein C-terminal" evidence="3">
    <location>
        <begin position="658"/>
        <end position="749"/>
    </location>
</feature>
<feature type="compositionally biased region" description="Basic and acidic residues" evidence="2">
    <location>
        <begin position="601"/>
        <end position="618"/>
    </location>
</feature>